<evidence type="ECO:0000313" key="2">
    <source>
        <dbReference type="EMBL" id="SHF40559.1"/>
    </source>
</evidence>
<dbReference type="EMBL" id="FQUU01000010">
    <property type="protein sequence ID" value="SHF40559.1"/>
    <property type="molecule type" value="Genomic_DNA"/>
</dbReference>
<evidence type="ECO:0000256" key="1">
    <source>
        <dbReference type="SAM" id="Phobius"/>
    </source>
</evidence>
<keyword evidence="1" id="KW-1133">Transmembrane helix</keyword>
<dbReference type="STRING" id="1121884.SAMN02745131_02534"/>
<accession>A0A1M5BDG5</accession>
<gene>
    <name evidence="2" type="ORF">SAMN02745131_02534</name>
</gene>
<keyword evidence="3" id="KW-1185">Reference proteome</keyword>
<name>A0A1M5BDG5_9BACT</name>
<keyword evidence="1" id="KW-0472">Membrane</keyword>
<protein>
    <submittedName>
        <fullName evidence="2">Uncharacterized protein</fullName>
    </submittedName>
</protein>
<keyword evidence="1" id="KW-0812">Transmembrane</keyword>
<dbReference type="Proteomes" id="UP000184048">
    <property type="component" value="Unassembled WGS sequence"/>
</dbReference>
<reference evidence="2 3" key="1">
    <citation type="submission" date="2016-11" db="EMBL/GenBank/DDBJ databases">
        <authorList>
            <person name="Jaros S."/>
            <person name="Januszkiewicz K."/>
            <person name="Wedrychowicz H."/>
        </authorList>
    </citation>
    <scope>NUCLEOTIDE SEQUENCE [LARGE SCALE GENOMIC DNA]</scope>
    <source>
        <strain evidence="2 3">DSM 18119</strain>
    </source>
</reference>
<organism evidence="2 3">
    <name type="scientific">Flavisolibacter ginsengisoli DSM 18119</name>
    <dbReference type="NCBI Taxonomy" id="1121884"/>
    <lineage>
        <taxon>Bacteria</taxon>
        <taxon>Pseudomonadati</taxon>
        <taxon>Bacteroidota</taxon>
        <taxon>Chitinophagia</taxon>
        <taxon>Chitinophagales</taxon>
        <taxon>Chitinophagaceae</taxon>
        <taxon>Flavisolibacter</taxon>
    </lineage>
</organism>
<proteinExistence type="predicted"/>
<feature type="transmembrane region" description="Helical" evidence="1">
    <location>
        <begin position="93"/>
        <end position="115"/>
    </location>
</feature>
<evidence type="ECO:0000313" key="3">
    <source>
        <dbReference type="Proteomes" id="UP000184048"/>
    </source>
</evidence>
<dbReference type="AlphaFoldDB" id="A0A1M5BDG5"/>
<sequence>MAAWSQDSSGYPDSLPAVSEVEDTVITQVTSEEGNTELFDTIKEPLQVVVRKVPDTVVSQLKKDENYWYVNTAPEREKKKAPVKDPYWYRSAWFTQLLWFLVLGSFLAIMIWFLASSNISLFRKKNVAIKDVEEMEPGENIFTLDYGKELHKALAANDFRLAIRLWYLSTLRDLSEKEFITYKTGKTNSDYVAQLYNTPLYKKFSTLTRVFEYTWYGELALNHERYALLQKDFESFKAQLAQ</sequence>